<name>A0A0A9HTD9_ARUDO</name>
<dbReference type="EMBL" id="GBRH01159775">
    <property type="protein sequence ID" value="JAE38121.1"/>
    <property type="molecule type" value="Transcribed_RNA"/>
</dbReference>
<organism evidence="1">
    <name type="scientific">Arundo donax</name>
    <name type="common">Giant reed</name>
    <name type="synonym">Donax arundinaceus</name>
    <dbReference type="NCBI Taxonomy" id="35708"/>
    <lineage>
        <taxon>Eukaryota</taxon>
        <taxon>Viridiplantae</taxon>
        <taxon>Streptophyta</taxon>
        <taxon>Embryophyta</taxon>
        <taxon>Tracheophyta</taxon>
        <taxon>Spermatophyta</taxon>
        <taxon>Magnoliopsida</taxon>
        <taxon>Liliopsida</taxon>
        <taxon>Poales</taxon>
        <taxon>Poaceae</taxon>
        <taxon>PACMAD clade</taxon>
        <taxon>Arundinoideae</taxon>
        <taxon>Arundineae</taxon>
        <taxon>Arundo</taxon>
    </lineage>
</organism>
<evidence type="ECO:0000313" key="1">
    <source>
        <dbReference type="EMBL" id="JAE38121.1"/>
    </source>
</evidence>
<sequence length="38" mass="4333">MKPTPSALILKLTKRKAETETNELVNLLFTYSELPIQT</sequence>
<reference evidence="1" key="2">
    <citation type="journal article" date="2015" name="Data Brief">
        <title>Shoot transcriptome of the giant reed, Arundo donax.</title>
        <authorList>
            <person name="Barrero R.A."/>
            <person name="Guerrero F.D."/>
            <person name="Moolhuijzen P."/>
            <person name="Goolsby J.A."/>
            <person name="Tidwell J."/>
            <person name="Bellgard S.E."/>
            <person name="Bellgard M.I."/>
        </authorList>
    </citation>
    <scope>NUCLEOTIDE SEQUENCE</scope>
    <source>
        <tissue evidence="1">Shoot tissue taken approximately 20 cm above the soil surface</tissue>
    </source>
</reference>
<protein>
    <submittedName>
        <fullName evidence="1">Uncharacterized protein</fullName>
    </submittedName>
</protein>
<dbReference type="AlphaFoldDB" id="A0A0A9HTD9"/>
<accession>A0A0A9HTD9</accession>
<reference evidence="1" key="1">
    <citation type="submission" date="2014-09" db="EMBL/GenBank/DDBJ databases">
        <authorList>
            <person name="Magalhaes I.L.F."/>
            <person name="Oliveira U."/>
            <person name="Santos F.R."/>
            <person name="Vidigal T.H.D.A."/>
            <person name="Brescovit A.D."/>
            <person name="Santos A.J."/>
        </authorList>
    </citation>
    <scope>NUCLEOTIDE SEQUENCE</scope>
    <source>
        <tissue evidence="1">Shoot tissue taken approximately 20 cm above the soil surface</tissue>
    </source>
</reference>
<proteinExistence type="predicted"/>